<protein>
    <submittedName>
        <fullName evidence="1">Uncharacterized protein</fullName>
    </submittedName>
</protein>
<dbReference type="EMBL" id="JARUJP010000021">
    <property type="protein sequence ID" value="MDW8802468.1"/>
    <property type="molecule type" value="Genomic_DNA"/>
</dbReference>
<accession>A0ABU4JWD0</accession>
<gene>
    <name evidence="1" type="ORF">P8V03_15065</name>
</gene>
<keyword evidence="2" id="KW-1185">Reference proteome</keyword>
<name>A0ABU4JWD0_9CLOT</name>
<organism evidence="1 2">
    <name type="scientific">Clostridium tanneri</name>
    <dbReference type="NCBI Taxonomy" id="3037988"/>
    <lineage>
        <taxon>Bacteria</taxon>
        <taxon>Bacillati</taxon>
        <taxon>Bacillota</taxon>
        <taxon>Clostridia</taxon>
        <taxon>Eubacteriales</taxon>
        <taxon>Clostridiaceae</taxon>
        <taxon>Clostridium</taxon>
    </lineage>
</organism>
<evidence type="ECO:0000313" key="1">
    <source>
        <dbReference type="EMBL" id="MDW8802468.1"/>
    </source>
</evidence>
<reference evidence="1 2" key="1">
    <citation type="submission" date="2023-04" db="EMBL/GenBank/DDBJ databases">
        <title>Clostridium tannerae sp. nov., isolated from the fecal material of an alpaca.</title>
        <authorList>
            <person name="Miller S."/>
            <person name="Hendry M."/>
            <person name="King J."/>
            <person name="Sankaranarayanan K."/>
            <person name="Lawson P.A."/>
        </authorList>
    </citation>
    <scope>NUCLEOTIDE SEQUENCE [LARGE SCALE GENOMIC DNA]</scope>
    <source>
        <strain evidence="1 2">A1-XYC3</strain>
    </source>
</reference>
<comment type="caution">
    <text evidence="1">The sequence shown here is derived from an EMBL/GenBank/DDBJ whole genome shotgun (WGS) entry which is preliminary data.</text>
</comment>
<proteinExistence type="predicted"/>
<evidence type="ECO:0000313" key="2">
    <source>
        <dbReference type="Proteomes" id="UP001281656"/>
    </source>
</evidence>
<dbReference type="RefSeq" id="WP_318798795.1">
    <property type="nucleotide sequence ID" value="NZ_JARUJP010000021.1"/>
</dbReference>
<dbReference type="Proteomes" id="UP001281656">
    <property type="component" value="Unassembled WGS sequence"/>
</dbReference>
<sequence>MDDKKAAKDIMKNQREVVRSIINKSLNIESKYTNRVAERGDAVAEIVAMIKNEVK</sequence>